<comment type="caution">
    <text evidence="2">The sequence shown here is derived from an EMBL/GenBank/DDBJ whole genome shotgun (WGS) entry which is preliminary data.</text>
</comment>
<feature type="transmembrane region" description="Helical" evidence="1">
    <location>
        <begin position="31"/>
        <end position="55"/>
    </location>
</feature>
<dbReference type="EMBL" id="JBCHKQ010000002">
    <property type="protein sequence ID" value="MEM5947843.1"/>
    <property type="molecule type" value="Genomic_DNA"/>
</dbReference>
<dbReference type="InterPro" id="IPR009577">
    <property type="entry name" value="Sm_multidrug_ex"/>
</dbReference>
<keyword evidence="1" id="KW-0812">Transmembrane</keyword>
<sequence>MTTTLVITAILALAPISELRGAIPFAIARGITPWTAYIYCVLLNSLVAPITFIFLSTIHKLMLKLTFYKNFAEKTLEKARKKLAPKVEKYGMWGIMIFVAIPLPITGAYTGTLGAWVLGIPLKKTIPATTLGVTISGIIVTAVTLSGIEILQIFIKK</sequence>
<dbReference type="PANTHER" id="PTHR36007:SF2">
    <property type="entry name" value="TRANSPORT PROTEIN-RELATED"/>
    <property type="match status" value="1"/>
</dbReference>
<evidence type="ECO:0000313" key="3">
    <source>
        <dbReference type="Proteomes" id="UP001466331"/>
    </source>
</evidence>
<reference evidence="2 3" key="1">
    <citation type="submission" date="2024-03" db="EMBL/GenBank/DDBJ databases">
        <title>Ignisphaera cupida sp. nov., a hyperthermophilic hydrolytic archaeon from a hot spring of Kamchatka, and proposal of Ignisphaeraceae fam. nov.</title>
        <authorList>
            <person name="Podosokorskaya O.A."/>
            <person name="Elcheninov A.G."/>
            <person name="Maltseva A.I."/>
            <person name="Zayulina K.S."/>
            <person name="Novikov A."/>
            <person name="Merkel A.Y."/>
        </authorList>
    </citation>
    <scope>NUCLEOTIDE SEQUENCE [LARGE SCALE GENOMIC DNA]</scope>
    <source>
        <strain evidence="2 3">38H-sp</strain>
    </source>
</reference>
<proteinExistence type="predicted"/>
<keyword evidence="1" id="KW-1133">Transmembrane helix</keyword>
<accession>A0ABU9UAZ7</accession>
<dbReference type="Proteomes" id="UP001466331">
    <property type="component" value="Unassembled WGS sequence"/>
</dbReference>
<name>A0ABU9UAZ7_9SPIR</name>
<feature type="transmembrane region" description="Helical" evidence="1">
    <location>
        <begin position="90"/>
        <end position="111"/>
    </location>
</feature>
<gene>
    <name evidence="2" type="ORF">WKV44_04725</name>
</gene>
<dbReference type="Pfam" id="PF06695">
    <property type="entry name" value="Sm_multidrug_ex"/>
    <property type="match status" value="1"/>
</dbReference>
<dbReference type="PANTHER" id="PTHR36007">
    <property type="entry name" value="TRANSPORT PROTEIN-RELATED"/>
    <property type="match status" value="1"/>
</dbReference>
<feature type="transmembrane region" description="Helical" evidence="1">
    <location>
        <begin position="131"/>
        <end position="155"/>
    </location>
</feature>
<evidence type="ECO:0000256" key="1">
    <source>
        <dbReference type="SAM" id="Phobius"/>
    </source>
</evidence>
<evidence type="ECO:0000313" key="2">
    <source>
        <dbReference type="EMBL" id="MEM5947843.1"/>
    </source>
</evidence>
<organism evidence="2 3">
    <name type="scientific">Rarispira pelagica</name>
    <dbReference type="NCBI Taxonomy" id="3141764"/>
    <lineage>
        <taxon>Bacteria</taxon>
        <taxon>Pseudomonadati</taxon>
        <taxon>Spirochaetota</taxon>
        <taxon>Spirochaetia</taxon>
        <taxon>Winmispirales</taxon>
        <taxon>Winmispiraceae</taxon>
        <taxon>Rarispira</taxon>
    </lineage>
</organism>
<keyword evidence="3" id="KW-1185">Reference proteome</keyword>
<keyword evidence="1" id="KW-0472">Membrane</keyword>
<dbReference type="RefSeq" id="WP_420069292.1">
    <property type="nucleotide sequence ID" value="NZ_JBCHKQ010000002.1"/>
</dbReference>
<protein>
    <submittedName>
        <fullName evidence="2">Small multi-drug export protein</fullName>
    </submittedName>
</protein>